<gene>
    <name evidence="2" type="ORF">FSARC_12478</name>
</gene>
<dbReference type="PANTHER" id="PTHR42037:SF1">
    <property type="match status" value="1"/>
</dbReference>
<feature type="domain" description="Heterokaryon incompatibility" evidence="1">
    <location>
        <begin position="506"/>
        <end position="653"/>
    </location>
</feature>
<reference evidence="2" key="1">
    <citation type="journal article" date="2020" name="BMC Genomics">
        <title>Correction to: Identification and distribution of gene clusters required for synthesis of sphingolipid metabolism inhibitors in diverse species of the filamentous fungus Fusarium.</title>
        <authorList>
            <person name="Kim H.S."/>
            <person name="Lohmar J.M."/>
            <person name="Busman M."/>
            <person name="Brown D.W."/>
            <person name="Naumann T.A."/>
            <person name="Divon H.H."/>
            <person name="Lysoe E."/>
            <person name="Uhlig S."/>
            <person name="Proctor R.H."/>
        </authorList>
    </citation>
    <scope>NUCLEOTIDE SEQUENCE</scope>
    <source>
        <strain evidence="2">NRRL 20472</strain>
    </source>
</reference>
<dbReference type="AlphaFoldDB" id="A0A8H4T809"/>
<name>A0A8H4T809_9HYPO</name>
<evidence type="ECO:0000313" key="2">
    <source>
        <dbReference type="EMBL" id="KAF4953062.1"/>
    </source>
</evidence>
<reference evidence="2" key="2">
    <citation type="submission" date="2020-05" db="EMBL/GenBank/DDBJ databases">
        <authorList>
            <person name="Kim H.-S."/>
            <person name="Proctor R.H."/>
            <person name="Brown D.W."/>
        </authorList>
    </citation>
    <scope>NUCLEOTIDE SEQUENCE</scope>
    <source>
        <strain evidence="2">NRRL 20472</strain>
    </source>
</reference>
<dbReference type="InterPro" id="IPR010730">
    <property type="entry name" value="HET"/>
</dbReference>
<proteinExistence type="predicted"/>
<dbReference type="PANTHER" id="PTHR42037">
    <property type="match status" value="1"/>
</dbReference>
<dbReference type="InterPro" id="IPR027796">
    <property type="entry name" value="OTT_1508_deam-like"/>
</dbReference>
<comment type="caution">
    <text evidence="2">The sequence shown here is derived from an EMBL/GenBank/DDBJ whole genome shotgun (WGS) entry which is preliminary data.</text>
</comment>
<organism evidence="2 3">
    <name type="scientific">Fusarium sarcochroum</name>
    <dbReference type="NCBI Taxonomy" id="1208366"/>
    <lineage>
        <taxon>Eukaryota</taxon>
        <taxon>Fungi</taxon>
        <taxon>Dikarya</taxon>
        <taxon>Ascomycota</taxon>
        <taxon>Pezizomycotina</taxon>
        <taxon>Sordariomycetes</taxon>
        <taxon>Hypocreomycetidae</taxon>
        <taxon>Hypocreales</taxon>
        <taxon>Nectriaceae</taxon>
        <taxon>Fusarium</taxon>
        <taxon>Fusarium lateritium species complex</taxon>
    </lineage>
</organism>
<dbReference type="Pfam" id="PF06985">
    <property type="entry name" value="HET"/>
    <property type="match status" value="1"/>
</dbReference>
<accession>A0A8H4T809</accession>
<dbReference type="OrthoDB" id="5125733at2759"/>
<protein>
    <recommendedName>
        <fullName evidence="1">Heterokaryon incompatibility domain-containing protein</fullName>
    </recommendedName>
</protein>
<dbReference type="Pfam" id="PF14441">
    <property type="entry name" value="OTT_1508_deam"/>
    <property type="match status" value="1"/>
</dbReference>
<keyword evidence="3" id="KW-1185">Reference proteome</keyword>
<evidence type="ECO:0000259" key="1">
    <source>
        <dbReference type="Pfam" id="PF06985"/>
    </source>
</evidence>
<dbReference type="EMBL" id="JABEXW010000857">
    <property type="protein sequence ID" value="KAF4953062.1"/>
    <property type="molecule type" value="Genomic_DNA"/>
</dbReference>
<sequence>MSSSSNQTPMALDIKQQRQYQCLCIVLQAVNETCKHMGDNSTSFGSTCSDAPLTDFQKALCKLAQTLDSEKGGNCVTALAVLKGLRGPDFIFASNSRKVPELETTKAFLSELIEYVGSHADKSLDKNATKAVQKQVLTRILKFNFPRLEEYLKGLNAALECCIAFCEDPQQPSRLSDVTQLRTLKDRAQFPRDMTSSPNAEKKFLRDCEDLLKAIQRCRDDQIDNIFERYIGNVDPEHSYQWYQLRHHLGRLHSLRQASETLVQASKEWPSLFKDFTVSYINSSRFRKFSHPQMLPGSATEIIQTAFPEYNISHYESDIAELRDHGLDEQIQKQQQEFPSKTQVHCEVNLHNHLIKTGKNRPCDLWNDIMFIATSKPPCRLCSYYFEDSENNFQVQPPHMNLYPKWQLPDILDPNDEASIESRRELIEDIFEHMQDCVLQMLQKKSPEGRRYDSRTDSRNWPASVRDVSITAENPENLPTRVVDVGDSSNTAIRLVKNDDVLSPAYLALSHRWDDNPDHHFGRTLRANHADRYNKIDWAELPLNFQDAITVTKGLGVRYLWIDSICIVQDDDDDWKREPVRMEEVYSNAKCVLAASSANSPMEGFLKRSTLPRSFITFKSETGDIGYISKNNDNFQVDVDEAILHTRGWTLQERALARRTIHFTKNQVYFECSNGVQCESLFRLTKSSYCHFRSGEATDSGIRYSWRLWNFPTLLERSLLWKKADDSSQLKLIKFPAERNVPTWSWMAYDGVISYVEADFNKVDWTNEYSSPFDSGSGARGKWHWEADGTNRPPTLGPKKVRELKMSPNSDGLFETLSFDISDGKESEDFRCIVLGKAKQDGSIVPHIRKCYVLIVKPSMDRQLRGVFTRVGAGILREDQIVWDRYEAGNLH</sequence>
<evidence type="ECO:0000313" key="3">
    <source>
        <dbReference type="Proteomes" id="UP000622797"/>
    </source>
</evidence>
<dbReference type="Proteomes" id="UP000622797">
    <property type="component" value="Unassembled WGS sequence"/>
</dbReference>